<feature type="compositionally biased region" description="Basic and acidic residues" evidence="7">
    <location>
        <begin position="387"/>
        <end position="399"/>
    </location>
</feature>
<reference evidence="9" key="1">
    <citation type="submission" date="2023-10" db="EMBL/GenBank/DDBJ databases">
        <authorList>
            <person name="Chen Y."/>
            <person name="Shah S."/>
            <person name="Dougan E. K."/>
            <person name="Thang M."/>
            <person name="Chan C."/>
        </authorList>
    </citation>
    <scope>NUCLEOTIDE SEQUENCE [LARGE SCALE GENOMIC DNA]</scope>
</reference>
<dbReference type="InterPro" id="IPR004087">
    <property type="entry name" value="KH_dom"/>
</dbReference>
<feature type="region of interest" description="Disordered" evidence="7">
    <location>
        <begin position="239"/>
        <end position="324"/>
    </location>
</feature>
<sequence length="646" mass="70662">QAAAPAVPAAEPRAAPVVLSVEEELVGKVIGRGGEVVKELQKNSGARIDISKTGDSPGGKRSVFISGAQACVDKAKQLIEDILKQAREISGSGTSSNACVMKVSQELVGILIGKNGETIKDLKKESGARIDISKDACAEDPDARVIHITGPPECIEFAKKMVEEMIGKEAKKLGLPALTAGADADKGKADGDGDKTESRPAVPQQSSITIMNDLVGMLIGKGGDTINSISKDCGVRIEISKDDTPDKPDKRTVYLSGMPDNIERAKRMIKDTLSRSRENMGSRGRPASWSRSRSRSDPRRARSRSGDRDRSRGRNDSPGRKVLRVGQEFVGMLIGKGGETIKNISRDSGARIEVSKDDKDTDRSVTLSGSEESIKKASDMIDEVIGRARERHESRADKHAGRRARSRSRDDAPAERRSPVRDGLVSEKVYIDEVDMPFRPNFLPEHEDGLPGDCEVFVRNLPKACAERDLWEHLYRLGATDVKEILLLRRQKVSKGMAYVVFNRHDHAMLAKHKLHGAPAASVPCGGQLMADERGVMLARFSESERCINGRQCVYGTDMVGLLLGTRGKCMEEVKDASGLRKVQLTGRSMRSYGQVDDDPRLHMVVWYERSEQERVAKAVEVWAEQLSLLHKEIVEKAGKGKGMGK</sequence>
<keyword evidence="3" id="KW-0677">Repeat</keyword>
<dbReference type="InterPro" id="IPR000504">
    <property type="entry name" value="RRM_dom"/>
</dbReference>
<dbReference type="InterPro" id="IPR036612">
    <property type="entry name" value="KH_dom_type_1_sf"/>
</dbReference>
<name>A0ABN9PBC6_9DINO</name>
<feature type="compositionally biased region" description="Basic and acidic residues" evidence="7">
    <location>
        <begin position="294"/>
        <end position="319"/>
    </location>
</feature>
<feature type="non-terminal residue" evidence="9">
    <location>
        <position position="1"/>
    </location>
</feature>
<dbReference type="Pfam" id="PF00013">
    <property type="entry name" value="KH_1"/>
    <property type="match status" value="4"/>
</dbReference>
<feature type="compositionally biased region" description="Basic and acidic residues" evidence="7">
    <location>
        <begin position="407"/>
        <end position="419"/>
    </location>
</feature>
<dbReference type="SMART" id="SM00360">
    <property type="entry name" value="RRM"/>
    <property type="match status" value="1"/>
</dbReference>
<dbReference type="CDD" id="cd00105">
    <property type="entry name" value="KH-I"/>
    <property type="match status" value="2"/>
</dbReference>
<evidence type="ECO:0000259" key="8">
    <source>
        <dbReference type="PROSITE" id="PS50102"/>
    </source>
</evidence>
<feature type="region of interest" description="Disordered" evidence="7">
    <location>
        <begin position="387"/>
        <end position="419"/>
    </location>
</feature>
<evidence type="ECO:0000313" key="9">
    <source>
        <dbReference type="EMBL" id="CAK0788516.1"/>
    </source>
</evidence>
<dbReference type="EMBL" id="CAUYUJ010000071">
    <property type="protein sequence ID" value="CAK0788516.1"/>
    <property type="molecule type" value="Genomic_DNA"/>
</dbReference>
<dbReference type="PROSITE" id="PS50084">
    <property type="entry name" value="KH_TYPE_1"/>
    <property type="match status" value="4"/>
</dbReference>
<keyword evidence="5" id="KW-0810">Translation regulation</keyword>
<evidence type="ECO:0000256" key="1">
    <source>
        <dbReference type="ARBA" id="ARBA00009094"/>
    </source>
</evidence>
<feature type="compositionally biased region" description="Basic and acidic residues" evidence="7">
    <location>
        <begin position="183"/>
        <end position="198"/>
    </location>
</feature>
<evidence type="ECO:0000256" key="4">
    <source>
        <dbReference type="ARBA" id="ARBA00022816"/>
    </source>
</evidence>
<keyword evidence="6" id="KW-0694">RNA-binding</keyword>
<evidence type="ECO:0000256" key="2">
    <source>
        <dbReference type="ARBA" id="ARBA00022448"/>
    </source>
</evidence>
<keyword evidence="2" id="KW-0813">Transport</keyword>
<feature type="compositionally biased region" description="Basic and acidic residues" evidence="7">
    <location>
        <begin position="239"/>
        <end position="252"/>
    </location>
</feature>
<dbReference type="Gene3D" id="3.30.70.330">
    <property type="match status" value="1"/>
</dbReference>
<dbReference type="InterPro" id="IPR004088">
    <property type="entry name" value="KH_dom_type_1"/>
</dbReference>
<dbReference type="InterPro" id="IPR012677">
    <property type="entry name" value="Nucleotide-bd_a/b_plait_sf"/>
</dbReference>
<keyword evidence="4" id="KW-0509">mRNA transport</keyword>
<proteinExistence type="inferred from homology"/>
<dbReference type="SMART" id="SM00322">
    <property type="entry name" value="KH"/>
    <property type="match status" value="4"/>
</dbReference>
<evidence type="ECO:0000256" key="7">
    <source>
        <dbReference type="SAM" id="MobiDB-lite"/>
    </source>
</evidence>
<feature type="region of interest" description="Disordered" evidence="7">
    <location>
        <begin position="352"/>
        <end position="372"/>
    </location>
</feature>
<evidence type="ECO:0000256" key="6">
    <source>
        <dbReference type="PROSITE-ProRule" id="PRU00176"/>
    </source>
</evidence>
<evidence type="ECO:0000256" key="3">
    <source>
        <dbReference type="ARBA" id="ARBA00022737"/>
    </source>
</evidence>
<feature type="region of interest" description="Disordered" evidence="7">
    <location>
        <begin position="181"/>
        <end position="206"/>
    </location>
</feature>
<comment type="caution">
    <text evidence="9">The sequence shown here is derived from an EMBL/GenBank/DDBJ whole genome shotgun (WGS) entry which is preliminary data.</text>
</comment>
<comment type="similarity">
    <text evidence="1">Belongs to the RRM IMP/VICKZ family.</text>
</comment>
<evidence type="ECO:0000313" key="10">
    <source>
        <dbReference type="Proteomes" id="UP001189429"/>
    </source>
</evidence>
<dbReference type="PANTHER" id="PTHR10288">
    <property type="entry name" value="KH DOMAIN CONTAINING RNA BINDING PROTEIN"/>
    <property type="match status" value="1"/>
</dbReference>
<accession>A0ABN9PBC6</accession>
<dbReference type="Gene3D" id="3.30.1370.10">
    <property type="entry name" value="K Homology domain, type 1"/>
    <property type="match status" value="4"/>
</dbReference>
<dbReference type="SUPFAM" id="SSF54928">
    <property type="entry name" value="RNA-binding domain, RBD"/>
    <property type="match status" value="1"/>
</dbReference>
<dbReference type="CDD" id="cd00590">
    <property type="entry name" value="RRM_SF"/>
    <property type="match status" value="1"/>
</dbReference>
<gene>
    <name evidence="9" type="ORF">PCOR1329_LOCUS389</name>
</gene>
<keyword evidence="10" id="KW-1185">Reference proteome</keyword>
<dbReference type="Pfam" id="PF00076">
    <property type="entry name" value="RRM_1"/>
    <property type="match status" value="1"/>
</dbReference>
<protein>
    <recommendedName>
        <fullName evidence="8">RRM domain-containing protein</fullName>
    </recommendedName>
</protein>
<dbReference type="PROSITE" id="PS50102">
    <property type="entry name" value="RRM"/>
    <property type="match status" value="1"/>
</dbReference>
<feature type="compositionally biased region" description="Low complexity" evidence="7">
    <location>
        <begin position="281"/>
        <end position="291"/>
    </location>
</feature>
<feature type="domain" description="RRM" evidence="8">
    <location>
        <begin position="454"/>
        <end position="543"/>
    </location>
</feature>
<feature type="compositionally biased region" description="Basic and acidic residues" evidence="7">
    <location>
        <begin position="261"/>
        <end position="280"/>
    </location>
</feature>
<feature type="compositionally biased region" description="Basic and acidic residues" evidence="7">
    <location>
        <begin position="352"/>
        <end position="363"/>
    </location>
</feature>
<dbReference type="Proteomes" id="UP001189429">
    <property type="component" value="Unassembled WGS sequence"/>
</dbReference>
<organism evidence="9 10">
    <name type="scientific">Prorocentrum cordatum</name>
    <dbReference type="NCBI Taxonomy" id="2364126"/>
    <lineage>
        <taxon>Eukaryota</taxon>
        <taxon>Sar</taxon>
        <taxon>Alveolata</taxon>
        <taxon>Dinophyceae</taxon>
        <taxon>Prorocentrales</taxon>
        <taxon>Prorocentraceae</taxon>
        <taxon>Prorocentrum</taxon>
    </lineage>
</organism>
<evidence type="ECO:0000256" key="5">
    <source>
        <dbReference type="ARBA" id="ARBA00022845"/>
    </source>
</evidence>
<dbReference type="SUPFAM" id="SSF54791">
    <property type="entry name" value="Eukaryotic type KH-domain (KH-domain type I)"/>
    <property type="match status" value="4"/>
</dbReference>
<dbReference type="InterPro" id="IPR035979">
    <property type="entry name" value="RBD_domain_sf"/>
</dbReference>
<feature type="non-terminal residue" evidence="9">
    <location>
        <position position="646"/>
    </location>
</feature>